<evidence type="ECO:0000256" key="1">
    <source>
        <dbReference type="SAM" id="MobiDB-lite"/>
    </source>
</evidence>
<reference evidence="3" key="1">
    <citation type="journal article" date="2020" name="Stud. Mycol.">
        <title>101 Dothideomycetes genomes: a test case for predicting lifestyles and emergence of pathogens.</title>
        <authorList>
            <person name="Haridas S."/>
            <person name="Albert R."/>
            <person name="Binder M."/>
            <person name="Bloem J."/>
            <person name="Labutti K."/>
            <person name="Salamov A."/>
            <person name="Andreopoulos B."/>
            <person name="Baker S."/>
            <person name="Barry K."/>
            <person name="Bills G."/>
            <person name="Bluhm B."/>
            <person name="Cannon C."/>
            <person name="Castanera R."/>
            <person name="Culley D."/>
            <person name="Daum C."/>
            <person name="Ezra D."/>
            <person name="Gonzalez J."/>
            <person name="Henrissat B."/>
            <person name="Kuo A."/>
            <person name="Liang C."/>
            <person name="Lipzen A."/>
            <person name="Lutzoni F."/>
            <person name="Magnuson J."/>
            <person name="Mondo S."/>
            <person name="Nolan M."/>
            <person name="Ohm R."/>
            <person name="Pangilinan J."/>
            <person name="Park H.-J."/>
            <person name="Ramirez L."/>
            <person name="Alfaro M."/>
            <person name="Sun H."/>
            <person name="Tritt A."/>
            <person name="Yoshinaga Y."/>
            <person name="Zwiers L.-H."/>
            <person name="Turgeon B."/>
            <person name="Goodwin S."/>
            <person name="Spatafora J."/>
            <person name="Crous P."/>
            <person name="Grigoriev I."/>
        </authorList>
    </citation>
    <scope>NUCLEOTIDE SEQUENCE</scope>
    <source>
        <strain evidence="3">CBS 480.64</strain>
    </source>
</reference>
<organism evidence="3 4">
    <name type="scientific">Piedraia hortae CBS 480.64</name>
    <dbReference type="NCBI Taxonomy" id="1314780"/>
    <lineage>
        <taxon>Eukaryota</taxon>
        <taxon>Fungi</taxon>
        <taxon>Dikarya</taxon>
        <taxon>Ascomycota</taxon>
        <taxon>Pezizomycotina</taxon>
        <taxon>Dothideomycetes</taxon>
        <taxon>Dothideomycetidae</taxon>
        <taxon>Capnodiales</taxon>
        <taxon>Piedraiaceae</taxon>
        <taxon>Piedraia</taxon>
    </lineage>
</organism>
<dbReference type="AlphaFoldDB" id="A0A6A7BZT2"/>
<keyword evidence="4" id="KW-1185">Reference proteome</keyword>
<dbReference type="EMBL" id="MU005979">
    <property type="protein sequence ID" value="KAF2860714.1"/>
    <property type="molecule type" value="Genomic_DNA"/>
</dbReference>
<gene>
    <name evidence="3" type="ORF">K470DRAFT_294825</name>
</gene>
<evidence type="ECO:0000313" key="3">
    <source>
        <dbReference type="EMBL" id="KAF2860714.1"/>
    </source>
</evidence>
<accession>A0A6A7BZT2</accession>
<feature type="region of interest" description="Disordered" evidence="1">
    <location>
        <begin position="86"/>
        <end position="109"/>
    </location>
</feature>
<proteinExistence type="predicted"/>
<evidence type="ECO:0000256" key="2">
    <source>
        <dbReference type="SAM" id="SignalP"/>
    </source>
</evidence>
<feature type="signal peptide" evidence="2">
    <location>
        <begin position="1"/>
        <end position="19"/>
    </location>
</feature>
<protein>
    <submittedName>
        <fullName evidence="3">Uncharacterized protein</fullName>
    </submittedName>
</protein>
<keyword evidence="2" id="KW-0732">Signal</keyword>
<dbReference type="Proteomes" id="UP000799421">
    <property type="component" value="Unassembled WGS sequence"/>
</dbReference>
<evidence type="ECO:0000313" key="4">
    <source>
        <dbReference type="Proteomes" id="UP000799421"/>
    </source>
</evidence>
<sequence>MFPSSFLIVFSVLLSAAAATRDDSAHIASKLLAKVSDKPSAIQTFTTLIKPPSQEQKRAIPNLAALTTLQVSYQKPTPILCKGALQPSSAPTPEVAPTFNPDLMRTTTTDYTTPEVTNALADDTSYLGPDVHKGTTNIVTNPYVTITSFTTIVQGGTTMVEEVLWLTKYTPDATPSPSA</sequence>
<name>A0A6A7BZT2_9PEZI</name>
<feature type="chain" id="PRO_5025631208" evidence="2">
    <location>
        <begin position="20"/>
        <end position="179"/>
    </location>
</feature>